<dbReference type="EMBL" id="BX284604">
    <property type="protein sequence ID" value="CCD66585.1"/>
    <property type="molecule type" value="Genomic_DNA"/>
</dbReference>
<dbReference type="WormBase" id="C33H5.1">
    <property type="protein sequence ID" value="CE43780"/>
    <property type="gene ID" value="WBGene00016370"/>
</dbReference>
<dbReference type="PaxDb" id="6239-C33H5.1"/>
<dbReference type="FunCoup" id="Q18417">
    <property type="interactions" value="9"/>
</dbReference>
<dbReference type="UCSC" id="C33H5.1">
    <property type="organism name" value="c. elegans"/>
</dbReference>
<dbReference type="InParanoid" id="Q18417"/>
<dbReference type="STRING" id="6239.C33H5.1.1"/>
<evidence type="ECO:0000313" key="5">
    <source>
        <dbReference type="WormBase" id="C33H5.1"/>
    </source>
</evidence>
<protein>
    <submittedName>
        <fullName evidence="3">Methyltransferase FkbM domain-containing protein</fullName>
    </submittedName>
</protein>
<dbReference type="InterPro" id="IPR029063">
    <property type="entry name" value="SAM-dependent_MTases_sf"/>
</dbReference>
<reference evidence="3 4" key="1">
    <citation type="journal article" date="1998" name="Science">
        <title>Genome sequence of the nematode C. elegans: a platform for investigating biology.</title>
        <authorList>
            <consortium name="The C. elegans sequencing consortium"/>
            <person name="Sulson J.E."/>
            <person name="Waterston R."/>
        </authorList>
    </citation>
    <scope>NUCLEOTIDE SEQUENCE [LARGE SCALE GENOMIC DNA]</scope>
    <source>
        <strain evidence="3 4">Bristol N2</strain>
    </source>
</reference>
<dbReference type="KEGG" id="cel:CELE_C33H5.1"/>
<sequence>MRITSTFYNSFRDAMPLNRNLTKNIVLVMILISSLLLIINFLSDRYEERRPLFDAFYECAYPKYAAHRGDYDQFWASFVNSTLACEDLPAYRRLDIRPVSNKDEIKYVALPNKKDHTLTMVTFGVGHDVTAEIEMKQVWRNTNFYGVDPSSDVNKALYEGNLGGKFFEYAISGHSGKQKSYILTKEYRNETIMHIRADTFFGDILRKPIVDLLWMDTEGYEFPVLEMIHKEGPLDDQGIKLCQINVEIHKDIENGITGERKMFHDFVWRLMEDKRYIMIRPFNVFWYHDFIRIVLINVADKECTDLYVR</sequence>
<keyword evidence="1" id="KW-1133">Transmembrane helix</keyword>
<dbReference type="OrthoDB" id="10006218at2759"/>
<gene>
    <name evidence="3 5" type="ORF">C33H5.1</name>
    <name evidence="3" type="ORF">CELE_C33H5.1</name>
</gene>
<dbReference type="GO" id="GO:0032259">
    <property type="term" value="P:methylation"/>
    <property type="evidence" value="ECO:0007669"/>
    <property type="project" value="UniProtKB-KW"/>
</dbReference>
<feature type="domain" description="Methyltransferase FkbM" evidence="2">
    <location>
        <begin position="66"/>
        <end position="277"/>
    </location>
</feature>
<keyword evidence="3" id="KW-0489">Methyltransferase</keyword>
<accession>Q18417</accession>
<dbReference type="RefSeq" id="NP_501295.3">
    <property type="nucleotide sequence ID" value="NM_068894.4"/>
</dbReference>
<dbReference type="Pfam" id="PF05050">
    <property type="entry name" value="Methyltransf_21"/>
    <property type="match status" value="1"/>
</dbReference>
<feature type="transmembrane region" description="Helical" evidence="1">
    <location>
        <begin position="21"/>
        <end position="42"/>
    </location>
</feature>
<name>Q18417_CAEEL</name>
<evidence type="ECO:0000256" key="1">
    <source>
        <dbReference type="SAM" id="Phobius"/>
    </source>
</evidence>
<dbReference type="AlphaFoldDB" id="Q18417"/>
<dbReference type="HOGENOM" id="CLU_054633_1_0_1"/>
<dbReference type="Gene3D" id="3.40.50.150">
    <property type="entry name" value="Vaccinia Virus protein VP39"/>
    <property type="match status" value="1"/>
</dbReference>
<evidence type="ECO:0000313" key="3">
    <source>
        <dbReference type="EMBL" id="CCD66585.1"/>
    </source>
</evidence>
<keyword evidence="1" id="KW-0812">Transmembrane</keyword>
<dbReference type="InterPro" id="IPR006342">
    <property type="entry name" value="FkbM_mtfrase"/>
</dbReference>
<evidence type="ECO:0000313" key="4">
    <source>
        <dbReference type="Proteomes" id="UP000001940"/>
    </source>
</evidence>
<keyword evidence="1" id="KW-0472">Membrane</keyword>
<organism evidence="3 4">
    <name type="scientific">Caenorhabditis elegans</name>
    <dbReference type="NCBI Taxonomy" id="6239"/>
    <lineage>
        <taxon>Eukaryota</taxon>
        <taxon>Metazoa</taxon>
        <taxon>Ecdysozoa</taxon>
        <taxon>Nematoda</taxon>
        <taxon>Chromadorea</taxon>
        <taxon>Rhabditida</taxon>
        <taxon>Rhabditina</taxon>
        <taxon>Rhabditomorpha</taxon>
        <taxon>Rhabditoidea</taxon>
        <taxon>Rhabditidae</taxon>
        <taxon>Peloderinae</taxon>
        <taxon>Caenorhabditis</taxon>
    </lineage>
</organism>
<proteinExistence type="predicted"/>
<dbReference type="PhylomeDB" id="Q18417"/>
<dbReference type="eggNOG" id="ENOG502TFZP">
    <property type="taxonomic scope" value="Eukaryota"/>
</dbReference>
<dbReference type="GeneID" id="183183"/>
<evidence type="ECO:0000259" key="2">
    <source>
        <dbReference type="Pfam" id="PF05050"/>
    </source>
</evidence>
<dbReference type="AGR" id="WB:WBGene00016370"/>
<keyword evidence="3" id="KW-0808">Transferase</keyword>
<keyword evidence="4" id="KW-1185">Reference proteome</keyword>
<dbReference type="GO" id="GO:0008168">
    <property type="term" value="F:methyltransferase activity"/>
    <property type="evidence" value="ECO:0007669"/>
    <property type="project" value="UniProtKB-KW"/>
</dbReference>
<dbReference type="PANTHER" id="PTHR22989:SF13">
    <property type="entry name" value="METHYLTRANSFERASE FKBM DOMAIN-CONTAINING PROTEIN"/>
    <property type="match status" value="1"/>
</dbReference>
<dbReference type="PANTHER" id="PTHR22989">
    <property type="entry name" value="UNCHARACTERIZED DUF13 C.ELEGANS"/>
    <property type="match status" value="1"/>
</dbReference>
<dbReference type="CTD" id="183183"/>
<dbReference type="Proteomes" id="UP000001940">
    <property type="component" value="Chromosome IV"/>
</dbReference>